<name>A0A3N0Y3B4_ANAGA</name>
<accession>A0A3N0Y3B4</accession>
<reference evidence="1 2" key="1">
    <citation type="submission" date="2018-10" db="EMBL/GenBank/DDBJ databases">
        <title>Genome assembly for a Yunnan-Guizhou Plateau 3E fish, Anabarilius grahami (Regan), and its evolutionary and genetic applications.</title>
        <authorList>
            <person name="Jiang W."/>
        </authorList>
    </citation>
    <scope>NUCLEOTIDE SEQUENCE [LARGE SCALE GENOMIC DNA]</scope>
    <source>
        <strain evidence="1">AG-KIZ</strain>
        <tissue evidence="1">Muscle</tissue>
    </source>
</reference>
<keyword evidence="2" id="KW-1185">Reference proteome</keyword>
<dbReference type="Proteomes" id="UP000281406">
    <property type="component" value="Unassembled WGS sequence"/>
</dbReference>
<evidence type="ECO:0000313" key="1">
    <source>
        <dbReference type="EMBL" id="ROL23562.1"/>
    </source>
</evidence>
<dbReference type="OrthoDB" id="542013at2759"/>
<proteinExistence type="predicted"/>
<dbReference type="PANTHER" id="PTHR23339">
    <property type="entry name" value="TYROSINE SPECIFIC PROTEIN PHOSPHATASE AND DUAL SPECIFICITY PROTEIN PHOSPHATASE"/>
    <property type="match status" value="1"/>
</dbReference>
<comment type="caution">
    <text evidence="1">The sequence shown here is derived from an EMBL/GenBank/DDBJ whole genome shotgun (WGS) entry which is preliminary data.</text>
</comment>
<sequence>MTPQVPVPRPSYSQARESLVKAVPPKIICLLACGGRDCRYEGPACWSKSQQAIKGVFSSWVTDDIIAMARPSTNLIKRYSIIEQFKQLNIKSIINMQLPGEHAHCGPPLEPDSGFTYSPQIFMDSQSVLIACYLVYTCRISASEAVHYVRIKRPRSIQTRSQINLVFDFARLVGSQLAQFPSLNMRHGSTFSLRQYLLRQALLLHGEEARTLKHTPKILHVLCSMLITITQGAASPLEVQRELEKRVNILALKKAVKETLLKRNLPALKERRGSSRTFSCESWDEPFGFLERKRDVLLNKRSYSESDLSKITIIEDFMFSHYSPQSGGYHKINNEEISPSKDERNLTESQKIPHTLMTDQCNGTTAKHGLIPPSDPDSYETANKKTKCTTKKPQAYLKYSSNIELRREDHTSDQSSLPRAVAKAMAQQRPPLDTVLKRAAILQDKLNLSEYGWVTLVMETDPDVLSTLLWTWLDKLKDPVLNKDDIERLTSTWPAQNPLITLHKSQRHTICCLLDCVGHVVVRCPQFEHAILQRLIRALTRRPPEEIERNSILLRVLRSTMRELYLNNHHPNTATPSKC</sequence>
<evidence type="ECO:0000313" key="2">
    <source>
        <dbReference type="Proteomes" id="UP000281406"/>
    </source>
</evidence>
<dbReference type="EMBL" id="RJVU01053773">
    <property type="protein sequence ID" value="ROL23562.1"/>
    <property type="molecule type" value="Genomic_DNA"/>
</dbReference>
<organism evidence="1 2">
    <name type="scientific">Anabarilius grahami</name>
    <name type="common">Kanglang fish</name>
    <name type="synonym">Barilius grahami</name>
    <dbReference type="NCBI Taxonomy" id="495550"/>
    <lineage>
        <taxon>Eukaryota</taxon>
        <taxon>Metazoa</taxon>
        <taxon>Chordata</taxon>
        <taxon>Craniata</taxon>
        <taxon>Vertebrata</taxon>
        <taxon>Euteleostomi</taxon>
        <taxon>Actinopterygii</taxon>
        <taxon>Neopterygii</taxon>
        <taxon>Teleostei</taxon>
        <taxon>Ostariophysi</taxon>
        <taxon>Cypriniformes</taxon>
        <taxon>Xenocyprididae</taxon>
        <taxon>Xenocypridinae</taxon>
        <taxon>Xenocypridinae incertae sedis</taxon>
        <taxon>Anabarilius</taxon>
    </lineage>
</organism>
<dbReference type="Gene3D" id="3.90.190.10">
    <property type="entry name" value="Protein tyrosine phosphatase superfamily"/>
    <property type="match status" value="1"/>
</dbReference>
<protein>
    <submittedName>
        <fullName evidence="1">Protein tyrosine phosphatase domain-containing protein 1</fullName>
    </submittedName>
</protein>
<dbReference type="InterPro" id="IPR029021">
    <property type="entry name" value="Prot-tyrosine_phosphatase-like"/>
</dbReference>
<dbReference type="InterPro" id="IPR050561">
    <property type="entry name" value="PTP"/>
</dbReference>
<gene>
    <name evidence="1" type="ORF">DPX16_18830</name>
</gene>
<dbReference type="SUPFAM" id="SSF52799">
    <property type="entry name" value="(Phosphotyrosine protein) phosphatases II"/>
    <property type="match status" value="1"/>
</dbReference>
<dbReference type="AlphaFoldDB" id="A0A3N0Y3B4"/>